<name>A0A151GNJ7_DRECN</name>
<feature type="compositionally biased region" description="Basic residues" evidence="1">
    <location>
        <begin position="202"/>
        <end position="216"/>
    </location>
</feature>
<dbReference type="InterPro" id="IPR018555">
    <property type="entry name" value="C630.06c-like"/>
</dbReference>
<protein>
    <submittedName>
        <fullName evidence="2">Uncharacterized protein</fullName>
    </submittedName>
</protein>
<feature type="compositionally biased region" description="Basic and acidic residues" evidence="1">
    <location>
        <begin position="1"/>
        <end position="22"/>
    </location>
</feature>
<evidence type="ECO:0000256" key="1">
    <source>
        <dbReference type="SAM" id="MobiDB-lite"/>
    </source>
</evidence>
<feature type="region of interest" description="Disordered" evidence="1">
    <location>
        <begin position="1"/>
        <end position="28"/>
    </location>
</feature>
<dbReference type="InParanoid" id="A0A151GNJ7"/>
<dbReference type="AlphaFoldDB" id="A0A151GNJ7"/>
<feature type="compositionally biased region" description="Basic residues" evidence="1">
    <location>
        <begin position="243"/>
        <end position="258"/>
    </location>
</feature>
<comment type="caution">
    <text evidence="2">The sequence shown here is derived from an EMBL/GenBank/DDBJ whole genome shotgun (WGS) entry which is preliminary data.</text>
</comment>
<dbReference type="Proteomes" id="UP000076580">
    <property type="component" value="Chromosome 02"/>
</dbReference>
<evidence type="ECO:0000313" key="3">
    <source>
        <dbReference type="Proteomes" id="UP000076580"/>
    </source>
</evidence>
<feature type="region of interest" description="Disordered" evidence="1">
    <location>
        <begin position="176"/>
        <end position="286"/>
    </location>
</feature>
<accession>A0A151GNJ7</accession>
<reference evidence="2 3" key="1">
    <citation type="journal article" date="2016" name="Sci. Rep.">
        <title>Insights into Adaptations to a Near-Obligate Nematode Endoparasitic Lifestyle from the Finished Genome of Drechmeria coniospora.</title>
        <authorList>
            <person name="Zhang L."/>
            <person name="Zhou Z."/>
            <person name="Guo Q."/>
            <person name="Fokkens L."/>
            <person name="Miskei M."/>
            <person name="Pocsi I."/>
            <person name="Zhang W."/>
            <person name="Chen M."/>
            <person name="Wang L."/>
            <person name="Sun Y."/>
            <person name="Donzelli B.G."/>
            <person name="Gibson D.M."/>
            <person name="Nelson D.R."/>
            <person name="Luo J.G."/>
            <person name="Rep M."/>
            <person name="Liu H."/>
            <person name="Yang S."/>
            <person name="Wang J."/>
            <person name="Krasnoff S.B."/>
            <person name="Xu Y."/>
            <person name="Molnar I."/>
            <person name="Lin M."/>
        </authorList>
    </citation>
    <scope>NUCLEOTIDE SEQUENCE [LARGE SCALE GENOMIC DNA]</scope>
    <source>
        <strain evidence="2 3">ARSEF 6962</strain>
    </source>
</reference>
<proteinExistence type="predicted"/>
<gene>
    <name evidence="2" type="ORF">DCS_05702</name>
</gene>
<organism evidence="2 3">
    <name type="scientific">Drechmeria coniospora</name>
    <name type="common">Nematophagous fungus</name>
    <name type="synonym">Meria coniospora</name>
    <dbReference type="NCBI Taxonomy" id="98403"/>
    <lineage>
        <taxon>Eukaryota</taxon>
        <taxon>Fungi</taxon>
        <taxon>Dikarya</taxon>
        <taxon>Ascomycota</taxon>
        <taxon>Pezizomycotina</taxon>
        <taxon>Sordariomycetes</taxon>
        <taxon>Hypocreomycetidae</taxon>
        <taxon>Hypocreales</taxon>
        <taxon>Ophiocordycipitaceae</taxon>
        <taxon>Drechmeria</taxon>
    </lineage>
</organism>
<feature type="compositionally biased region" description="Basic and acidic residues" evidence="1">
    <location>
        <begin position="217"/>
        <end position="226"/>
    </location>
</feature>
<feature type="region of interest" description="Disordered" evidence="1">
    <location>
        <begin position="54"/>
        <end position="88"/>
    </location>
</feature>
<evidence type="ECO:0000313" key="2">
    <source>
        <dbReference type="EMBL" id="KYK58685.1"/>
    </source>
</evidence>
<sequence length="286" mass="32044">MLDLPDVKRVRREDLEASERCDWNGSGDESVDAELYARLNAQIAQSLGLDVKAKPASHATDEPRQNVTANVNDSRKSATEETSDVGNQDETVGEFEFRLFSSAAGAAPKVILDDHLAAQGEGGLVHQRPESYYLVTSVTSALRQEYACVAVSGEDVHERSQTRFWGCEVPWKVTKISSTRKDKPRKKAPNNDEPERDEATGARKRKRPGKKTRIAQRNKERARKITAEAVKMQQMEKEEHIKDKKKRLNRLKKLRKRAKEKEKKSAATTTTEPDAEVASSDGESDV</sequence>
<dbReference type="Pfam" id="PF09428">
    <property type="entry name" value="DUF2011"/>
    <property type="match status" value="1"/>
</dbReference>
<dbReference type="GeneID" id="63718345"/>
<dbReference type="STRING" id="98403.A0A151GNJ7"/>
<dbReference type="EMBL" id="LAYC01000002">
    <property type="protein sequence ID" value="KYK58685.1"/>
    <property type="molecule type" value="Genomic_DNA"/>
</dbReference>
<keyword evidence="3" id="KW-1185">Reference proteome</keyword>
<dbReference type="RefSeq" id="XP_040658037.1">
    <property type="nucleotide sequence ID" value="XM_040803004.1"/>
</dbReference>